<feature type="domain" description="Cationic amino acid transporter C-terminal" evidence="7">
    <location>
        <begin position="527"/>
        <end position="572"/>
    </location>
</feature>
<feature type="region of interest" description="Disordered" evidence="5">
    <location>
        <begin position="874"/>
        <end position="921"/>
    </location>
</feature>
<comment type="subcellular location">
    <subcellularLocation>
        <location evidence="1">Membrane</location>
        <topology evidence="1">Multi-pass membrane protein</topology>
    </subcellularLocation>
</comment>
<dbReference type="PANTHER" id="PTHR43243:SF105">
    <property type="entry name" value="CATIONIC AMINO ACID TRANSPORTER C-TERMINAL DOMAIN-CONTAINING PROTEIN"/>
    <property type="match status" value="1"/>
</dbReference>
<feature type="transmembrane region" description="Helical" evidence="6">
    <location>
        <begin position="62"/>
        <end position="81"/>
    </location>
</feature>
<feature type="transmembrane region" description="Helical" evidence="6">
    <location>
        <begin position="403"/>
        <end position="419"/>
    </location>
</feature>
<feature type="transmembrane region" description="Helical" evidence="6">
    <location>
        <begin position="33"/>
        <end position="50"/>
    </location>
</feature>
<sequence>MYTLWKVLTRRKVLDHAATQETPLARVLNTFDLTALGVGSTLGVGVYVLAGQVAKNTAGPAVIISFLIAAVASVFAGLCYAEFGARTPKAGSAYIYSYLCVGEFIAFVIGWNLILEYIIGSASVAKGLSSYVDNLWNGTLSSTFLRIAPIDIPFLSSYFDIFAFSVSLLLAIALAFGMKESSLVNNIFTSVNVGLVLFVIIAGSLNAHLSNWFIDPKDVKNVTNGTQIGSGGFFPFGFEGVIKGAATCFYGFVGFDCIATTGEEVKNPKKAIPIAIIVSLFIIFLAYFGTSTVLTLMVPYYEQNPTAPIPFAFDSVQWHTAAIIVTIGALFGLYASLFGAMFPLPRILYAMASDGLIFKCMGHVNERFKTPVIGTLFAGLFTGLMAAIFNLDSLVNMMSIGTLLAYTIVAACVLLLRYTETPDHNAAINDSDETALTSSEHNSVIRTIFNFNRYEVPNERTQTVVSINICLYCVLCFLLGLCALHLKNGILNREIFPLVCVSVILLLIALTMLSIVSQPVSKKELSFQVPWVPLIPALSILFNIYLMIMLDIATWIRFVVWMAVGFPIFCLSGTSISNLVENSSTEGQGRPNCGFYDDNLIYLNNSNTYSNQETSVMTQQEKKSPSLHIFDDPVNDSKVLTPSPSRVLERLDFVIDSFVDDQNSPSVSVEYVSSALDASPAFALSNQSLDADFRDTPNRALRTELLNNLNESEDDENSDGSKGTFKTVVENNSVNNSSHVNPTNEPDSDSENSYVSASSSIDFVKNEDNSSNDRTKTFIPPQSPLVEGFNNSSEETVELNHGTPNSFIPPPPPSMIDFNTFSLQKKIKPISEATPLQKDLPSIPTKMKKNSSPMIINEGFLNSVKLRHVERPSLEERSKNIEGTPPQQSKPSQYIRSKSVGPNSNDKYNKKEKEYPNTNTLPKMEISKDVISSVKLKHVSRPPLSEVEIRQEEKPDSLKFGSPEFEQFRDTLNYKLKNPANVRQVPSFIGPKRMQKKEEVKVNKENVIEDSIDIAKARATIQAEVTAKLNILNNTNSEITINEQRDPDDLVD</sequence>
<evidence type="ECO:0000256" key="5">
    <source>
        <dbReference type="SAM" id="MobiDB-lite"/>
    </source>
</evidence>
<feature type="transmembrane region" description="Helical" evidence="6">
    <location>
        <begin position="93"/>
        <end position="114"/>
    </location>
</feature>
<evidence type="ECO:0000256" key="4">
    <source>
        <dbReference type="ARBA" id="ARBA00023136"/>
    </source>
</evidence>
<accession>A0ABD2MTK2</accession>
<dbReference type="Gene3D" id="1.20.1740.10">
    <property type="entry name" value="Amino acid/polyamine transporter I"/>
    <property type="match status" value="1"/>
</dbReference>
<evidence type="ECO:0000256" key="6">
    <source>
        <dbReference type="SAM" id="Phobius"/>
    </source>
</evidence>
<dbReference type="EMBL" id="JABFTP020000021">
    <property type="protein sequence ID" value="KAL3269775.1"/>
    <property type="molecule type" value="Genomic_DNA"/>
</dbReference>
<evidence type="ECO:0000313" key="9">
    <source>
        <dbReference type="Proteomes" id="UP001516400"/>
    </source>
</evidence>
<feature type="transmembrane region" description="Helical" evidence="6">
    <location>
        <begin position="240"/>
        <end position="259"/>
    </location>
</feature>
<evidence type="ECO:0000256" key="1">
    <source>
        <dbReference type="ARBA" id="ARBA00004141"/>
    </source>
</evidence>
<evidence type="ECO:0000256" key="2">
    <source>
        <dbReference type="ARBA" id="ARBA00022692"/>
    </source>
</evidence>
<feature type="region of interest" description="Disordered" evidence="5">
    <location>
        <begin position="731"/>
        <end position="786"/>
    </location>
</feature>
<keyword evidence="3 6" id="KW-1133">Transmembrane helix</keyword>
<evidence type="ECO:0000256" key="3">
    <source>
        <dbReference type="ARBA" id="ARBA00022989"/>
    </source>
</evidence>
<organism evidence="8 9">
    <name type="scientific">Cryptolaemus montrouzieri</name>
    <dbReference type="NCBI Taxonomy" id="559131"/>
    <lineage>
        <taxon>Eukaryota</taxon>
        <taxon>Metazoa</taxon>
        <taxon>Ecdysozoa</taxon>
        <taxon>Arthropoda</taxon>
        <taxon>Hexapoda</taxon>
        <taxon>Insecta</taxon>
        <taxon>Pterygota</taxon>
        <taxon>Neoptera</taxon>
        <taxon>Endopterygota</taxon>
        <taxon>Coleoptera</taxon>
        <taxon>Polyphaga</taxon>
        <taxon>Cucujiformia</taxon>
        <taxon>Coccinelloidea</taxon>
        <taxon>Coccinellidae</taxon>
        <taxon>Scymninae</taxon>
        <taxon>Scymnini</taxon>
        <taxon>Cryptolaemus</taxon>
    </lineage>
</organism>
<name>A0ABD2MTK2_9CUCU</name>
<feature type="transmembrane region" description="Helical" evidence="6">
    <location>
        <begin position="318"/>
        <end position="340"/>
    </location>
</feature>
<dbReference type="GO" id="GO:0016020">
    <property type="term" value="C:membrane"/>
    <property type="evidence" value="ECO:0007669"/>
    <property type="project" value="UniProtKB-SubCell"/>
</dbReference>
<proteinExistence type="predicted"/>
<dbReference type="InterPro" id="IPR002293">
    <property type="entry name" value="AA/rel_permease1"/>
</dbReference>
<comment type="caution">
    <text evidence="8">The sequence shown here is derived from an EMBL/GenBank/DDBJ whole genome shotgun (WGS) entry which is preliminary data.</text>
</comment>
<evidence type="ECO:0000313" key="8">
    <source>
        <dbReference type="EMBL" id="KAL3269775.1"/>
    </source>
</evidence>
<feature type="compositionally biased region" description="Polar residues" evidence="5">
    <location>
        <begin position="751"/>
        <end position="761"/>
    </location>
</feature>
<reference evidence="8 9" key="1">
    <citation type="journal article" date="2021" name="BMC Biol.">
        <title>Horizontally acquired antibacterial genes associated with adaptive radiation of ladybird beetles.</title>
        <authorList>
            <person name="Li H.S."/>
            <person name="Tang X.F."/>
            <person name="Huang Y.H."/>
            <person name="Xu Z.Y."/>
            <person name="Chen M.L."/>
            <person name="Du X.Y."/>
            <person name="Qiu B.Y."/>
            <person name="Chen P.T."/>
            <person name="Zhang W."/>
            <person name="Slipinski A."/>
            <person name="Escalona H.E."/>
            <person name="Waterhouse R.M."/>
            <person name="Zwick A."/>
            <person name="Pang H."/>
        </authorList>
    </citation>
    <scope>NUCLEOTIDE SEQUENCE [LARGE SCALE GENOMIC DNA]</scope>
    <source>
        <strain evidence="8">SYSU2018</strain>
    </source>
</reference>
<feature type="transmembrane region" description="Helical" evidence="6">
    <location>
        <begin position="558"/>
        <end position="580"/>
    </location>
</feature>
<dbReference type="PANTHER" id="PTHR43243">
    <property type="entry name" value="INNER MEMBRANE TRANSPORTER YGJI-RELATED"/>
    <property type="match status" value="1"/>
</dbReference>
<feature type="transmembrane region" description="Helical" evidence="6">
    <location>
        <begin position="183"/>
        <end position="205"/>
    </location>
</feature>
<dbReference type="Proteomes" id="UP001516400">
    <property type="component" value="Unassembled WGS sequence"/>
</dbReference>
<feature type="transmembrane region" description="Helical" evidence="6">
    <location>
        <begin position="271"/>
        <end position="298"/>
    </location>
</feature>
<dbReference type="InterPro" id="IPR029485">
    <property type="entry name" value="CAT_C"/>
</dbReference>
<dbReference type="AlphaFoldDB" id="A0ABD2MTK2"/>
<feature type="compositionally biased region" description="Polar residues" evidence="5">
    <location>
        <begin position="885"/>
        <end position="906"/>
    </location>
</feature>
<feature type="region of interest" description="Disordered" evidence="5">
    <location>
        <begin position="707"/>
        <end position="726"/>
    </location>
</feature>
<feature type="transmembrane region" description="Helical" evidence="6">
    <location>
        <begin position="155"/>
        <end position="176"/>
    </location>
</feature>
<keyword evidence="4 6" id="KW-0472">Membrane</keyword>
<evidence type="ECO:0000259" key="7">
    <source>
        <dbReference type="Pfam" id="PF13906"/>
    </source>
</evidence>
<feature type="transmembrane region" description="Helical" evidence="6">
    <location>
        <begin position="370"/>
        <end position="391"/>
    </location>
</feature>
<gene>
    <name evidence="8" type="ORF">HHI36_008835</name>
</gene>
<dbReference type="Pfam" id="PF13520">
    <property type="entry name" value="AA_permease_2"/>
    <property type="match status" value="1"/>
</dbReference>
<dbReference type="Pfam" id="PF13906">
    <property type="entry name" value="AA_permease_C"/>
    <property type="match status" value="1"/>
</dbReference>
<feature type="transmembrane region" description="Helical" evidence="6">
    <location>
        <begin position="528"/>
        <end position="546"/>
    </location>
</feature>
<dbReference type="FunFam" id="1.20.1740.10:FF:000010">
    <property type="entry name" value="probable cationic amino acid transporter"/>
    <property type="match status" value="1"/>
</dbReference>
<keyword evidence="9" id="KW-1185">Reference proteome</keyword>
<protein>
    <recommendedName>
        <fullName evidence="7">Cationic amino acid transporter C-terminal domain-containing protein</fullName>
    </recommendedName>
</protein>
<feature type="transmembrane region" description="Helical" evidence="6">
    <location>
        <begin position="464"/>
        <end position="484"/>
    </location>
</feature>
<feature type="compositionally biased region" description="Low complexity" evidence="5">
    <location>
        <begin position="731"/>
        <end position="741"/>
    </location>
</feature>
<keyword evidence="2 6" id="KW-0812">Transmembrane</keyword>
<feature type="compositionally biased region" description="Basic and acidic residues" evidence="5">
    <location>
        <begin position="764"/>
        <end position="776"/>
    </location>
</feature>
<feature type="transmembrane region" description="Helical" evidence="6">
    <location>
        <begin position="496"/>
        <end position="516"/>
    </location>
</feature>